<gene>
    <name evidence="1" type="ORF">MRB53_029892</name>
</gene>
<name>A0ACC2KK12_PERAE</name>
<comment type="caution">
    <text evidence="1">The sequence shown here is derived from an EMBL/GenBank/DDBJ whole genome shotgun (WGS) entry which is preliminary data.</text>
</comment>
<organism evidence="1 2">
    <name type="scientific">Persea americana</name>
    <name type="common">Avocado</name>
    <dbReference type="NCBI Taxonomy" id="3435"/>
    <lineage>
        <taxon>Eukaryota</taxon>
        <taxon>Viridiplantae</taxon>
        <taxon>Streptophyta</taxon>
        <taxon>Embryophyta</taxon>
        <taxon>Tracheophyta</taxon>
        <taxon>Spermatophyta</taxon>
        <taxon>Magnoliopsida</taxon>
        <taxon>Magnoliidae</taxon>
        <taxon>Laurales</taxon>
        <taxon>Lauraceae</taxon>
        <taxon>Persea</taxon>
    </lineage>
</organism>
<accession>A0ACC2KK12</accession>
<evidence type="ECO:0000313" key="1">
    <source>
        <dbReference type="EMBL" id="KAJ8621363.1"/>
    </source>
</evidence>
<keyword evidence="2" id="KW-1185">Reference proteome</keyword>
<protein>
    <submittedName>
        <fullName evidence="1">Uncharacterized protein</fullName>
    </submittedName>
</protein>
<dbReference type="EMBL" id="CM056817">
    <property type="protein sequence ID" value="KAJ8621363.1"/>
    <property type="molecule type" value="Genomic_DNA"/>
</dbReference>
<dbReference type="Proteomes" id="UP001234297">
    <property type="component" value="Chromosome 9"/>
</dbReference>
<sequence length="671" mass="73736">MQDTYRRGKNAATPSDGHELDVTILQKSSYKKLLLRMSLQQLVQPRSSANAFGRRRADREMGGRQDNKVHSGKSPSNLNNTVNGSRVVGFDGPSRDRLVYSTTILRGHRVEVQVKDGSMYSGIFHAANIGKDMGIILKMARQTKDGSPRGQKPSSGFVSKAPSKTQIIPAKDLVQVIAKDVSLTADGLSNGHLRERQQDIMIDSYISQSRHADVERELERWTPDKDDPQCPELENIFDGPWNRTNRKWDQFETNEALFGVKSTFNEELYTTKLERGPQTRELEREALRIAREIEGEETQDLHLAEERGIFQEDFDFDEESRFSSVFRGVDDGRYEENEDMRLDEHNNETFGVSSGSVINQSFPDRAKSNDGAQVSSSCSSAEGSSSKTPSGRDAAFSVFGDHDRQVNSDCSSLALDGESRTKESQTREHNEGKSCLVEKKTVSEESQTSKSDYMQSSLNTKKAIFDKGRLSHTATAYAPSSSMLTKCQESLGSARESSEIAGSVKDSNQPVNARVRPGSSTSSTSEGVGAASVSSAPGLSPSSSMGSLSSEKSSLNPYAKEFKLNPNAKSFTPSLASLRPPPPVSEAPLYFPANASAVPHMHGLSVGIGIGPSYGGQPILYNPPMTPMQSHQAFVHPNGPMYGQQMILGQQRPVLYMPGYPPEMQYKGREF</sequence>
<evidence type="ECO:0000313" key="2">
    <source>
        <dbReference type="Proteomes" id="UP001234297"/>
    </source>
</evidence>
<proteinExistence type="predicted"/>
<reference evidence="1 2" key="1">
    <citation type="journal article" date="2022" name="Hortic Res">
        <title>A haplotype resolved chromosomal level avocado genome allows analysis of novel avocado genes.</title>
        <authorList>
            <person name="Nath O."/>
            <person name="Fletcher S.J."/>
            <person name="Hayward A."/>
            <person name="Shaw L.M."/>
            <person name="Masouleh A.K."/>
            <person name="Furtado A."/>
            <person name="Henry R.J."/>
            <person name="Mitter N."/>
        </authorList>
    </citation>
    <scope>NUCLEOTIDE SEQUENCE [LARGE SCALE GENOMIC DNA]</scope>
    <source>
        <strain evidence="2">cv. Hass</strain>
    </source>
</reference>